<evidence type="ECO:0000313" key="9">
    <source>
        <dbReference type="EMBL" id="KAK0507840.1"/>
    </source>
</evidence>
<evidence type="ECO:0000256" key="3">
    <source>
        <dbReference type="ARBA" id="ARBA00022980"/>
    </source>
</evidence>
<evidence type="ECO:0000256" key="4">
    <source>
        <dbReference type="ARBA" id="ARBA00023015"/>
    </source>
</evidence>
<keyword evidence="7" id="KW-0687">Ribonucleoprotein</keyword>
<evidence type="ECO:0000256" key="8">
    <source>
        <dbReference type="ARBA" id="ARBA00035185"/>
    </source>
</evidence>
<comment type="subcellular location">
    <subcellularLocation>
        <location evidence="1">Mitochondrion</location>
    </subcellularLocation>
</comment>
<dbReference type="GO" id="GO:0003697">
    <property type="term" value="F:single-stranded DNA binding"/>
    <property type="evidence" value="ECO:0007669"/>
    <property type="project" value="InterPro"/>
</dbReference>
<evidence type="ECO:0000256" key="7">
    <source>
        <dbReference type="ARBA" id="ARBA00023274"/>
    </source>
</evidence>
<keyword evidence="3" id="KW-0689">Ribosomal protein</keyword>
<reference evidence="9" key="1">
    <citation type="submission" date="2023-03" db="EMBL/GenBank/DDBJ databases">
        <title>Complete genome of Cladonia borealis.</title>
        <authorList>
            <person name="Park H."/>
        </authorList>
    </citation>
    <scope>NUCLEOTIDE SEQUENCE</scope>
    <source>
        <strain evidence="9">ANT050790</strain>
    </source>
</reference>
<proteinExistence type="inferred from homology"/>
<name>A0AA39V6C8_9LECA</name>
<dbReference type="PANTHER" id="PTHR28184">
    <property type="entry name" value="MITOCHONDRIAL HOMOLOGOUS RECOMBINATION PROTEIN 1"/>
    <property type="match status" value="1"/>
</dbReference>
<dbReference type="GO" id="GO:0003735">
    <property type="term" value="F:structural constituent of ribosome"/>
    <property type="evidence" value="ECO:0007669"/>
    <property type="project" value="TreeGrafter"/>
</dbReference>
<dbReference type="Proteomes" id="UP001166286">
    <property type="component" value="Unassembled WGS sequence"/>
</dbReference>
<gene>
    <name evidence="9" type="ORF">JMJ35_009729</name>
</gene>
<dbReference type="PANTHER" id="PTHR28184:SF1">
    <property type="entry name" value="LARGE RIBOSOMAL SUBUNIT PROTEIN ML67"/>
    <property type="match status" value="1"/>
</dbReference>
<dbReference type="AlphaFoldDB" id="A0AA39V6C8"/>
<protein>
    <recommendedName>
        <fullName evidence="8">Large ribosomal subunit protein mL67</fullName>
    </recommendedName>
</protein>
<dbReference type="Pfam" id="PF12829">
    <property type="entry name" value="Mhr1"/>
    <property type="match status" value="1"/>
</dbReference>
<evidence type="ECO:0000313" key="10">
    <source>
        <dbReference type="Proteomes" id="UP001166286"/>
    </source>
</evidence>
<dbReference type="InterPro" id="IPR024629">
    <property type="entry name" value="Ribosomal_mL67"/>
</dbReference>
<dbReference type="GO" id="GO:0005840">
    <property type="term" value="C:ribosome"/>
    <property type="evidence" value="ECO:0007669"/>
    <property type="project" value="UniProtKB-KW"/>
</dbReference>
<comment type="similarity">
    <text evidence="2">Belongs to the mitochondrion-specific ribosomal protein mL67 family.</text>
</comment>
<evidence type="ECO:0000256" key="2">
    <source>
        <dbReference type="ARBA" id="ARBA00010741"/>
    </source>
</evidence>
<keyword evidence="10" id="KW-1185">Reference proteome</keyword>
<keyword evidence="6" id="KW-0804">Transcription</keyword>
<evidence type="ECO:0000256" key="6">
    <source>
        <dbReference type="ARBA" id="ARBA00023163"/>
    </source>
</evidence>
<keyword evidence="4" id="KW-0805">Transcription regulation</keyword>
<comment type="caution">
    <text evidence="9">The sequence shown here is derived from an EMBL/GenBank/DDBJ whole genome shotgun (WGS) entry which is preliminary data.</text>
</comment>
<evidence type="ECO:0000256" key="5">
    <source>
        <dbReference type="ARBA" id="ARBA00023128"/>
    </source>
</evidence>
<organism evidence="9 10">
    <name type="scientific">Cladonia borealis</name>
    <dbReference type="NCBI Taxonomy" id="184061"/>
    <lineage>
        <taxon>Eukaryota</taxon>
        <taxon>Fungi</taxon>
        <taxon>Dikarya</taxon>
        <taxon>Ascomycota</taxon>
        <taxon>Pezizomycotina</taxon>
        <taxon>Lecanoromycetes</taxon>
        <taxon>OSLEUM clade</taxon>
        <taxon>Lecanoromycetidae</taxon>
        <taxon>Lecanorales</taxon>
        <taxon>Lecanorineae</taxon>
        <taxon>Cladoniaceae</taxon>
        <taxon>Cladonia</taxon>
    </lineage>
</organism>
<evidence type="ECO:0000256" key="1">
    <source>
        <dbReference type="ARBA" id="ARBA00004173"/>
    </source>
</evidence>
<dbReference type="GO" id="GO:1990904">
    <property type="term" value="C:ribonucleoprotein complex"/>
    <property type="evidence" value="ECO:0007669"/>
    <property type="project" value="UniProtKB-KW"/>
</dbReference>
<dbReference type="GO" id="GO:0000150">
    <property type="term" value="F:DNA strand exchange activity"/>
    <property type="evidence" value="ECO:0007669"/>
    <property type="project" value="InterPro"/>
</dbReference>
<accession>A0AA39V6C8</accession>
<dbReference type="EMBL" id="JAFEKC020000022">
    <property type="protein sequence ID" value="KAK0507840.1"/>
    <property type="molecule type" value="Genomic_DNA"/>
</dbReference>
<sequence length="263" mass="30324">MGKLTTITRTGKTVIPKSKISKEFPPNSFIVRKPIERGISVPKHDIPEIYYGQHIYLYNNIRTNQVVYSLTRHLNNKDSLEQLTFVGKKTVPPRLRKDLWTPFYRGRVLMDQKANSVADLAAVLLEQESGPDEKMVERSERRRARVEQLKKRKGEKKVKKAPIDARKEFGVGVEGVRVFWANLLDAEFAKTWPKGVEHGDLRVSRYTAAFPVGPERVEEVVEEKKTEKPKEEESKQAGRWAWLPKFPSMPRIFSRRRESVGAA</sequence>
<dbReference type="GO" id="GO:0005739">
    <property type="term" value="C:mitochondrion"/>
    <property type="evidence" value="ECO:0007669"/>
    <property type="project" value="UniProtKB-SubCell"/>
</dbReference>
<keyword evidence="5" id="KW-0496">Mitochondrion</keyword>